<dbReference type="KEGG" id="acan:ACA1_391180"/>
<evidence type="ECO:0008006" key="10">
    <source>
        <dbReference type="Google" id="ProtNLM"/>
    </source>
</evidence>
<dbReference type="PANTHER" id="PTHR10196:SF68">
    <property type="entry name" value="GLYCEROL KINASE 5-RELATED"/>
    <property type="match status" value="1"/>
</dbReference>
<dbReference type="GO" id="GO:0046167">
    <property type="term" value="P:glycerol-3-phosphate biosynthetic process"/>
    <property type="evidence" value="ECO:0007669"/>
    <property type="project" value="TreeGrafter"/>
</dbReference>
<dbReference type="GO" id="GO:0006641">
    <property type="term" value="P:triglyceride metabolic process"/>
    <property type="evidence" value="ECO:0007669"/>
    <property type="project" value="TreeGrafter"/>
</dbReference>
<reference evidence="8 9" key="1">
    <citation type="journal article" date="2013" name="Genome Biol.">
        <title>Genome of Acanthamoeba castellanii highlights extensive lateral gene transfer and early evolution of tyrosine kinase signaling.</title>
        <authorList>
            <person name="Clarke M."/>
            <person name="Lohan A.J."/>
            <person name="Liu B."/>
            <person name="Lagkouvardos I."/>
            <person name="Roy S."/>
            <person name="Zafar N."/>
            <person name="Bertelli C."/>
            <person name="Schilde C."/>
            <person name="Kianianmomeni A."/>
            <person name="Burglin T.R."/>
            <person name="Frech C."/>
            <person name="Turcotte B."/>
            <person name="Kopec K.O."/>
            <person name="Synnott J.M."/>
            <person name="Choo C."/>
            <person name="Paponov I."/>
            <person name="Finkler A."/>
            <person name="Soon Heng Tan C."/>
            <person name="Hutchins A.P."/>
            <person name="Weinmeier T."/>
            <person name="Rattei T."/>
            <person name="Chu J.S."/>
            <person name="Gimenez G."/>
            <person name="Irimia M."/>
            <person name="Rigden D.J."/>
            <person name="Fitzpatrick D.A."/>
            <person name="Lorenzo-Morales J."/>
            <person name="Bateman A."/>
            <person name="Chiu C.H."/>
            <person name="Tang P."/>
            <person name="Hegemann P."/>
            <person name="Fromm H."/>
            <person name="Raoult D."/>
            <person name="Greub G."/>
            <person name="Miranda-Saavedra D."/>
            <person name="Chen N."/>
            <person name="Nash P."/>
            <person name="Ginger M.L."/>
            <person name="Horn M."/>
            <person name="Schaap P."/>
            <person name="Caler L."/>
            <person name="Loftus B."/>
        </authorList>
    </citation>
    <scope>NUCLEOTIDE SEQUENCE [LARGE SCALE GENOMIC DNA]</scope>
    <source>
        <strain evidence="8 9">Neff</strain>
    </source>
</reference>
<dbReference type="Pfam" id="PF00370">
    <property type="entry name" value="FGGY_N"/>
    <property type="match status" value="1"/>
</dbReference>
<dbReference type="STRING" id="1257118.L8GP56"/>
<evidence type="ECO:0000256" key="5">
    <source>
        <dbReference type="SAM" id="MobiDB-lite"/>
    </source>
</evidence>
<keyword evidence="3" id="KW-0418">Kinase</keyword>
<evidence type="ECO:0000259" key="6">
    <source>
        <dbReference type="Pfam" id="PF00370"/>
    </source>
</evidence>
<dbReference type="Pfam" id="PF02782">
    <property type="entry name" value="FGGY_C"/>
    <property type="match status" value="1"/>
</dbReference>
<dbReference type="PANTHER" id="PTHR10196">
    <property type="entry name" value="SUGAR KINASE"/>
    <property type="match status" value="1"/>
</dbReference>
<feature type="compositionally biased region" description="Basic and acidic residues" evidence="5">
    <location>
        <begin position="470"/>
        <end position="482"/>
    </location>
</feature>
<dbReference type="RefSeq" id="XP_004336773.1">
    <property type="nucleotide sequence ID" value="XM_004336725.1"/>
</dbReference>
<dbReference type="InterPro" id="IPR043129">
    <property type="entry name" value="ATPase_NBD"/>
</dbReference>
<dbReference type="AlphaFoldDB" id="L8GP56"/>
<dbReference type="SUPFAM" id="SSF53067">
    <property type="entry name" value="Actin-like ATPase domain"/>
    <property type="match status" value="2"/>
</dbReference>
<evidence type="ECO:0000256" key="3">
    <source>
        <dbReference type="ARBA" id="ARBA00022777"/>
    </source>
</evidence>
<evidence type="ECO:0000313" key="9">
    <source>
        <dbReference type="Proteomes" id="UP000011083"/>
    </source>
</evidence>
<comment type="similarity">
    <text evidence="1">Belongs to the FGGY kinase family.</text>
</comment>
<proteinExistence type="inferred from homology"/>
<dbReference type="InterPro" id="IPR018485">
    <property type="entry name" value="FGGY_C"/>
</dbReference>
<dbReference type="GeneID" id="14915343"/>
<feature type="region of interest" description="Disordered" evidence="5">
    <location>
        <begin position="454"/>
        <end position="511"/>
    </location>
</feature>
<feature type="coiled-coil region" evidence="4">
    <location>
        <begin position="14"/>
        <end position="48"/>
    </location>
</feature>
<dbReference type="VEuPathDB" id="AmoebaDB:ACA1_391180"/>
<accession>L8GP56</accession>
<evidence type="ECO:0000259" key="7">
    <source>
        <dbReference type="Pfam" id="PF02782"/>
    </source>
</evidence>
<dbReference type="InterPro" id="IPR018484">
    <property type="entry name" value="FGGY_N"/>
</dbReference>
<keyword evidence="9" id="KW-1185">Reference proteome</keyword>
<protein>
    <recommendedName>
        <fullName evidence="10">Glycerol kinase</fullName>
    </recommendedName>
</protein>
<organism evidence="8 9">
    <name type="scientific">Acanthamoeba castellanii (strain ATCC 30010 / Neff)</name>
    <dbReference type="NCBI Taxonomy" id="1257118"/>
    <lineage>
        <taxon>Eukaryota</taxon>
        <taxon>Amoebozoa</taxon>
        <taxon>Discosea</taxon>
        <taxon>Longamoebia</taxon>
        <taxon>Centramoebida</taxon>
        <taxon>Acanthamoebidae</taxon>
        <taxon>Acanthamoeba</taxon>
    </lineage>
</organism>
<evidence type="ECO:0000256" key="2">
    <source>
        <dbReference type="ARBA" id="ARBA00022679"/>
    </source>
</evidence>
<dbReference type="Gene3D" id="3.30.420.40">
    <property type="match status" value="2"/>
</dbReference>
<dbReference type="GO" id="GO:0016301">
    <property type="term" value="F:kinase activity"/>
    <property type="evidence" value="ECO:0007669"/>
    <property type="project" value="UniProtKB-KW"/>
</dbReference>
<dbReference type="GO" id="GO:0006071">
    <property type="term" value="P:glycerol metabolic process"/>
    <property type="evidence" value="ECO:0007669"/>
    <property type="project" value="TreeGrafter"/>
</dbReference>
<feature type="domain" description="Carbohydrate kinase FGGY N-terminal" evidence="6">
    <location>
        <begin position="64"/>
        <end position="318"/>
    </location>
</feature>
<dbReference type="OrthoDB" id="6278781at2759"/>
<gene>
    <name evidence="8" type="ORF">ACA1_391180</name>
</gene>
<keyword evidence="2" id="KW-0808">Transferase</keyword>
<evidence type="ECO:0000313" key="8">
    <source>
        <dbReference type="EMBL" id="ELR14760.1"/>
    </source>
</evidence>
<dbReference type="EMBL" id="KB008044">
    <property type="protein sequence ID" value="ELR14760.1"/>
    <property type="molecule type" value="Genomic_DNA"/>
</dbReference>
<evidence type="ECO:0000256" key="1">
    <source>
        <dbReference type="ARBA" id="ARBA00009156"/>
    </source>
</evidence>
<sequence>MAPCGDPPRSTVAPSQQERRIQALKAEQERLEEEIEKLKYDLEHERDEDITHAQPTEKPAGRLVLGLDVGTTGAKAFIYDERANCIADSYKELTPIRDEPGQEEQCPQNRFSAERPTLWCRGDICAMGVTTQRNTLILWDKETGEPLCNFVTWQDTRTAKYCRQLNDALACRGIRSAATVAYRMTHKVKYALAKNYHFQPTHITPRLAWMLQRLPNDKKQYIKQGRLLFGLVDSYLIWKFTGGAVHATDYSNISSTGLWDVFVMNWNTTITNMCRIPLSIMPEIRPSSGDFGETVPEIFGASIPIRANCADQGAALFGDAASPLAMPRSPPALGASSTSTLALVPIGSPDGLYPFVAWTIGDKTTFMMEGLASTIGTVVNWSRNHLGIFDEEEETSAIASSVPSTEGVYFVPAFSGLGAPQSDGGARGVIVGLSATTTKSPYRARHARGHRLQYQRLDGAGGGGGHSARAAREDQRRPRAERLPLPVPGRHPRQAAQPAPQPLACDGGGHCLPGRAGGGRVERNGRAGGAAQERVRLHALHGSRHPNGHDPRLEMRHHQQGLNWPTDRCHRASSAR</sequence>
<feature type="domain" description="Carbohydrate kinase FGGY C-terminal" evidence="7">
    <location>
        <begin position="354"/>
        <end position="439"/>
    </location>
</feature>
<dbReference type="Proteomes" id="UP000011083">
    <property type="component" value="Unassembled WGS sequence"/>
</dbReference>
<evidence type="ECO:0000256" key="4">
    <source>
        <dbReference type="SAM" id="Coils"/>
    </source>
</evidence>
<name>L8GP56_ACACF</name>
<keyword evidence="4" id="KW-0175">Coiled coil</keyword>
<dbReference type="GO" id="GO:0005739">
    <property type="term" value="C:mitochondrion"/>
    <property type="evidence" value="ECO:0007669"/>
    <property type="project" value="TreeGrafter"/>
</dbReference>